<dbReference type="GO" id="GO:1902201">
    <property type="term" value="P:negative regulation of bacterial-type flagellum-dependent cell motility"/>
    <property type="evidence" value="ECO:0007669"/>
    <property type="project" value="TreeGrafter"/>
</dbReference>
<organism evidence="5 6">
    <name type="scientific">Sulfurimicrobium lacus</name>
    <dbReference type="NCBI Taxonomy" id="2715678"/>
    <lineage>
        <taxon>Bacteria</taxon>
        <taxon>Pseudomonadati</taxon>
        <taxon>Pseudomonadota</taxon>
        <taxon>Betaproteobacteria</taxon>
        <taxon>Nitrosomonadales</taxon>
        <taxon>Sulfuricellaceae</taxon>
        <taxon>Sulfurimicrobium</taxon>
    </lineage>
</organism>
<dbReference type="InterPro" id="IPR000160">
    <property type="entry name" value="GGDEF_dom"/>
</dbReference>
<dbReference type="RefSeq" id="WP_173065811.1">
    <property type="nucleotide sequence ID" value="NZ_AP022853.1"/>
</dbReference>
<evidence type="ECO:0000256" key="1">
    <source>
        <dbReference type="ARBA" id="ARBA00012528"/>
    </source>
</evidence>
<dbReference type="InterPro" id="IPR043128">
    <property type="entry name" value="Rev_trsase/Diguanyl_cyclase"/>
</dbReference>
<dbReference type="PROSITE" id="PS50887">
    <property type="entry name" value="GGDEF"/>
    <property type="match status" value="1"/>
</dbReference>
<evidence type="ECO:0000256" key="3">
    <source>
        <dbReference type="SAM" id="Coils"/>
    </source>
</evidence>
<dbReference type="EMBL" id="AP022853">
    <property type="protein sequence ID" value="BCB27696.1"/>
    <property type="molecule type" value="Genomic_DNA"/>
</dbReference>
<dbReference type="Gene3D" id="1.20.120.30">
    <property type="entry name" value="Aspartate receptor, ligand-binding domain"/>
    <property type="match status" value="1"/>
</dbReference>
<dbReference type="GO" id="GO:0052621">
    <property type="term" value="F:diguanylate cyclase activity"/>
    <property type="evidence" value="ECO:0007669"/>
    <property type="project" value="UniProtKB-EC"/>
</dbReference>
<dbReference type="Pfam" id="PF00990">
    <property type="entry name" value="GGDEF"/>
    <property type="match status" value="1"/>
</dbReference>
<protein>
    <recommendedName>
        <fullName evidence="1">diguanylate cyclase</fullName>
        <ecNumber evidence="1">2.7.7.65</ecNumber>
    </recommendedName>
</protein>
<evidence type="ECO:0000313" key="5">
    <source>
        <dbReference type="EMBL" id="BCB27696.1"/>
    </source>
</evidence>
<keyword evidence="3" id="KW-0175">Coiled coil</keyword>
<name>A0A6F8VF88_9PROT</name>
<dbReference type="Pfam" id="PF13682">
    <property type="entry name" value="CZB"/>
    <property type="match status" value="1"/>
</dbReference>
<dbReference type="InterPro" id="IPR025991">
    <property type="entry name" value="Chemoreceptor_zinc-bind_dom"/>
</dbReference>
<evidence type="ECO:0000313" key="6">
    <source>
        <dbReference type="Proteomes" id="UP000502260"/>
    </source>
</evidence>
<dbReference type="NCBIfam" id="NF007380">
    <property type="entry name" value="PRK09894.1"/>
    <property type="match status" value="1"/>
</dbReference>
<proteinExistence type="predicted"/>
<feature type="domain" description="GGDEF" evidence="4">
    <location>
        <begin position="163"/>
        <end position="296"/>
    </location>
</feature>
<sequence length="304" mass="34429">MEHYDLSREELQGMLTQLEQALINHQQWYAAMMRSVTCKLPSDLCDLSPEAHQHCGFGQWYYSEATEKLRDYPGFIALGEVHKLMHQLAAKLLIDSQAGTLINSSDYDNFSNALERMRLEISALEHELENLLYNHDSLTGAITRFGILPAFREQQALIKRGVQSCCIVMMDLDNFKAINDNRGHLAGDRVLKASVRYMIEHLRPYDKIFRYGGEEFLLLMQHIELAACYDMVERLREGLASMSINLGEEKPIHITASFGVVLLDPDVPVEISIDRADKAMYSAKAAGRNCVRLEDSATQNASAQ</sequence>
<dbReference type="AlphaFoldDB" id="A0A6F8VF88"/>
<evidence type="ECO:0000259" key="4">
    <source>
        <dbReference type="PROSITE" id="PS50887"/>
    </source>
</evidence>
<dbReference type="PANTHER" id="PTHR45138">
    <property type="entry name" value="REGULATORY COMPONENTS OF SENSORY TRANSDUCTION SYSTEM"/>
    <property type="match status" value="1"/>
</dbReference>
<comment type="catalytic activity">
    <reaction evidence="2">
        <text>2 GTP = 3',3'-c-di-GMP + 2 diphosphate</text>
        <dbReference type="Rhea" id="RHEA:24898"/>
        <dbReference type="ChEBI" id="CHEBI:33019"/>
        <dbReference type="ChEBI" id="CHEBI:37565"/>
        <dbReference type="ChEBI" id="CHEBI:58805"/>
        <dbReference type="EC" id="2.7.7.65"/>
    </reaction>
</comment>
<dbReference type="KEGG" id="slac:SKTS_25820"/>
<gene>
    <name evidence="5" type="ORF">SKTS_25820</name>
</gene>
<dbReference type="Gene3D" id="3.30.70.270">
    <property type="match status" value="1"/>
</dbReference>
<keyword evidence="6" id="KW-1185">Reference proteome</keyword>
<evidence type="ECO:0000256" key="2">
    <source>
        <dbReference type="ARBA" id="ARBA00034247"/>
    </source>
</evidence>
<dbReference type="CDD" id="cd01949">
    <property type="entry name" value="GGDEF"/>
    <property type="match status" value="1"/>
</dbReference>
<dbReference type="SMART" id="SM00267">
    <property type="entry name" value="GGDEF"/>
    <property type="match status" value="1"/>
</dbReference>
<dbReference type="GO" id="GO:0043709">
    <property type="term" value="P:cell adhesion involved in single-species biofilm formation"/>
    <property type="evidence" value="ECO:0007669"/>
    <property type="project" value="TreeGrafter"/>
</dbReference>
<dbReference type="PANTHER" id="PTHR45138:SF9">
    <property type="entry name" value="DIGUANYLATE CYCLASE DGCM-RELATED"/>
    <property type="match status" value="1"/>
</dbReference>
<reference evidence="6" key="1">
    <citation type="submission" date="2020-03" db="EMBL/GenBank/DDBJ databases">
        <title>Complete genome sequence of sulfur-oxidizing bacterium skT11.</title>
        <authorList>
            <person name="Kanda M."/>
            <person name="Kojima H."/>
            <person name="Fukui M."/>
        </authorList>
    </citation>
    <scope>NUCLEOTIDE SEQUENCE [LARGE SCALE GENOMIC DNA]</scope>
    <source>
        <strain evidence="6">skT11</strain>
    </source>
</reference>
<feature type="coiled-coil region" evidence="3">
    <location>
        <begin position="107"/>
        <end position="134"/>
    </location>
</feature>
<accession>A0A6F8VF88</accession>
<dbReference type="InterPro" id="IPR050469">
    <property type="entry name" value="Diguanylate_Cyclase"/>
</dbReference>
<dbReference type="Proteomes" id="UP000502260">
    <property type="component" value="Chromosome"/>
</dbReference>
<dbReference type="NCBIfam" id="TIGR00254">
    <property type="entry name" value="GGDEF"/>
    <property type="match status" value="1"/>
</dbReference>
<dbReference type="InterPro" id="IPR029787">
    <property type="entry name" value="Nucleotide_cyclase"/>
</dbReference>
<dbReference type="SUPFAM" id="SSF55073">
    <property type="entry name" value="Nucleotide cyclase"/>
    <property type="match status" value="1"/>
</dbReference>
<dbReference type="GO" id="GO:0005886">
    <property type="term" value="C:plasma membrane"/>
    <property type="evidence" value="ECO:0007669"/>
    <property type="project" value="TreeGrafter"/>
</dbReference>
<dbReference type="EC" id="2.7.7.65" evidence="1"/>